<dbReference type="EMBL" id="SBII01000002">
    <property type="protein sequence ID" value="RWX02620.1"/>
    <property type="molecule type" value="Genomic_DNA"/>
</dbReference>
<dbReference type="Proteomes" id="UP000287527">
    <property type="component" value="Unassembled WGS sequence"/>
</dbReference>
<dbReference type="InterPro" id="IPR014710">
    <property type="entry name" value="RmlC-like_jellyroll"/>
</dbReference>
<dbReference type="Pfam" id="PF00027">
    <property type="entry name" value="cNMP_binding"/>
    <property type="match status" value="1"/>
</dbReference>
<organism evidence="2 3">
    <name type="scientific">Flavobacterium cerinum</name>
    <dbReference type="NCBI Taxonomy" id="2502784"/>
    <lineage>
        <taxon>Bacteria</taxon>
        <taxon>Pseudomonadati</taxon>
        <taxon>Bacteroidota</taxon>
        <taxon>Flavobacteriia</taxon>
        <taxon>Flavobacteriales</taxon>
        <taxon>Flavobacteriaceae</taxon>
        <taxon>Flavobacterium</taxon>
    </lineage>
</organism>
<dbReference type="SUPFAM" id="SSF51206">
    <property type="entry name" value="cAMP-binding domain-like"/>
    <property type="match status" value="1"/>
</dbReference>
<feature type="domain" description="Cyclic nucleotide-binding" evidence="1">
    <location>
        <begin position="7"/>
        <end position="110"/>
    </location>
</feature>
<dbReference type="Gene3D" id="2.60.120.10">
    <property type="entry name" value="Jelly Rolls"/>
    <property type="match status" value="1"/>
</dbReference>
<gene>
    <name evidence="2" type="ORF">EPI11_05265</name>
</gene>
<keyword evidence="3" id="KW-1185">Reference proteome</keyword>
<evidence type="ECO:0000313" key="3">
    <source>
        <dbReference type="Proteomes" id="UP000287527"/>
    </source>
</evidence>
<proteinExistence type="predicted"/>
<dbReference type="AlphaFoldDB" id="A0A444HED1"/>
<accession>A0A444HED1</accession>
<dbReference type="CDD" id="cd00038">
    <property type="entry name" value="CAP_ED"/>
    <property type="match status" value="1"/>
</dbReference>
<dbReference type="OrthoDB" id="758145at2"/>
<evidence type="ECO:0000259" key="1">
    <source>
        <dbReference type="PROSITE" id="PS50042"/>
    </source>
</evidence>
<sequence length="188" mass="22049">MKTLFSSFNILTENDLNNIDSCIFEKRLKKGEYLIQQDMVSDEIAYIQKGALRSFYINESGDEITNCITFEGELMSAYASFITQLPAEDSIQALFDTELIVIKKKDLEKLYEESNEWQKIGRLLAEMQYVDLEKRVASFQKESGSQRYETMLKRYPNYIKYIPLRYLASFLGVTPRHLSRIRAQYKDL</sequence>
<comment type="caution">
    <text evidence="2">The sequence shown here is derived from an EMBL/GenBank/DDBJ whole genome shotgun (WGS) entry which is preliminary data.</text>
</comment>
<dbReference type="PROSITE" id="PS50042">
    <property type="entry name" value="CNMP_BINDING_3"/>
    <property type="match status" value="1"/>
</dbReference>
<protein>
    <submittedName>
        <fullName evidence="2">Crp/Fnr family transcriptional regulator</fullName>
    </submittedName>
</protein>
<dbReference type="InterPro" id="IPR000595">
    <property type="entry name" value="cNMP-bd_dom"/>
</dbReference>
<dbReference type="RefSeq" id="WP_128388888.1">
    <property type="nucleotide sequence ID" value="NZ_SBII01000002.1"/>
</dbReference>
<reference evidence="2 3" key="1">
    <citation type="submission" date="2019-01" db="EMBL/GenBank/DDBJ databases">
        <title>Flavobacterium sp. nov.,isolated from freshwater.</title>
        <authorList>
            <person name="Zhang R."/>
            <person name="Du Z.-J."/>
        </authorList>
    </citation>
    <scope>NUCLEOTIDE SEQUENCE [LARGE SCALE GENOMIC DNA]</scope>
    <source>
        <strain evidence="2 3">1E403</strain>
    </source>
</reference>
<name>A0A444HED1_9FLAO</name>
<dbReference type="InterPro" id="IPR018490">
    <property type="entry name" value="cNMP-bd_dom_sf"/>
</dbReference>
<evidence type="ECO:0000313" key="2">
    <source>
        <dbReference type="EMBL" id="RWX02620.1"/>
    </source>
</evidence>